<evidence type="ECO:0000259" key="24">
    <source>
        <dbReference type="PROSITE" id="PS50109"/>
    </source>
</evidence>
<keyword evidence="10" id="KW-0547">Nucleotide-binding</keyword>
<evidence type="ECO:0000256" key="16">
    <source>
        <dbReference type="ARBA" id="ARBA00022989"/>
    </source>
</evidence>
<evidence type="ECO:0000256" key="9">
    <source>
        <dbReference type="ARBA" id="ARBA00022692"/>
    </source>
</evidence>
<dbReference type="SMART" id="SM00388">
    <property type="entry name" value="HisKA"/>
    <property type="match status" value="1"/>
</dbReference>
<keyword evidence="8" id="KW-0808">Transferase</keyword>
<reference evidence="26" key="2">
    <citation type="submission" date="2022-05" db="EMBL/GenBank/DDBJ databases">
        <authorList>
            <person name="Kim J.-S."/>
            <person name="Lee K."/>
            <person name="Suh M."/>
            <person name="Eom M."/>
            <person name="Kim J.-S."/>
            <person name="Kim D.-S."/>
            <person name="Ko S.-H."/>
            <person name="Shin Y."/>
            <person name="Lee J.-S."/>
        </authorList>
    </citation>
    <scope>NUCLEOTIDE SEQUENCE</scope>
    <source>
        <strain evidence="26">N237</strain>
    </source>
</reference>
<dbReference type="PANTHER" id="PTHR44936:SF9">
    <property type="entry name" value="SENSOR PROTEIN CREC"/>
    <property type="match status" value="1"/>
</dbReference>
<evidence type="ECO:0000313" key="27">
    <source>
        <dbReference type="Proteomes" id="UP001056336"/>
    </source>
</evidence>
<evidence type="ECO:0000256" key="23">
    <source>
        <dbReference type="SAM" id="Phobius"/>
    </source>
</evidence>
<dbReference type="Proteomes" id="UP001056336">
    <property type="component" value="Chromosome"/>
</dbReference>
<keyword evidence="11 26" id="KW-0418">Kinase</keyword>
<reference evidence="26" key="1">
    <citation type="journal article" date="2018" name="Int. J. Syst. Evol. Microbiol.">
        <title>Jatrophihabitans telluris sp. nov., isolated from sediment soil of lava forest wetlands and the emended description of the genus Jatrophihabitans.</title>
        <authorList>
            <person name="Lee K.C."/>
            <person name="Suh M.K."/>
            <person name="Eom M.K."/>
            <person name="Kim K.K."/>
            <person name="Kim J.S."/>
            <person name="Kim D.S."/>
            <person name="Ko S.H."/>
            <person name="Shin Y.K."/>
            <person name="Lee J.S."/>
        </authorList>
    </citation>
    <scope>NUCLEOTIDE SEQUENCE</scope>
    <source>
        <strain evidence="26">N237</strain>
    </source>
</reference>
<feature type="transmembrane region" description="Helical" evidence="23">
    <location>
        <begin position="23"/>
        <end position="47"/>
    </location>
</feature>
<keyword evidence="27" id="KW-1185">Reference proteome</keyword>
<evidence type="ECO:0000256" key="13">
    <source>
        <dbReference type="ARBA" id="ARBA00022840"/>
    </source>
</evidence>
<feature type="domain" description="HAMP" evidence="25">
    <location>
        <begin position="191"/>
        <end position="243"/>
    </location>
</feature>
<evidence type="ECO:0000256" key="22">
    <source>
        <dbReference type="ARBA" id="ARBA00041776"/>
    </source>
</evidence>
<comment type="cofactor">
    <cofactor evidence="2">
        <name>Mn(2+)</name>
        <dbReference type="ChEBI" id="CHEBI:29035"/>
    </cofactor>
</comment>
<evidence type="ECO:0000256" key="1">
    <source>
        <dbReference type="ARBA" id="ARBA00000085"/>
    </source>
</evidence>
<dbReference type="CDD" id="cd00075">
    <property type="entry name" value="HATPase"/>
    <property type="match status" value="1"/>
</dbReference>
<keyword evidence="17" id="KW-0902">Two-component regulatory system</keyword>
<dbReference type="Gene3D" id="3.30.565.10">
    <property type="entry name" value="Histidine kinase-like ATPase, C-terminal domain"/>
    <property type="match status" value="1"/>
</dbReference>
<dbReference type="PROSITE" id="PS50109">
    <property type="entry name" value="HIS_KIN"/>
    <property type="match status" value="1"/>
</dbReference>
<dbReference type="PANTHER" id="PTHR44936">
    <property type="entry name" value="SENSOR PROTEIN CREC"/>
    <property type="match status" value="1"/>
</dbReference>
<dbReference type="InterPro" id="IPR036890">
    <property type="entry name" value="HATPase_C_sf"/>
</dbReference>
<keyword evidence="7" id="KW-0597">Phosphoprotein</keyword>
<dbReference type="Pfam" id="PF00672">
    <property type="entry name" value="HAMP"/>
    <property type="match status" value="1"/>
</dbReference>
<dbReference type="SMART" id="SM00304">
    <property type="entry name" value="HAMP"/>
    <property type="match status" value="1"/>
</dbReference>
<dbReference type="SUPFAM" id="SSF47384">
    <property type="entry name" value="Homodimeric domain of signal transducing histidine kinase"/>
    <property type="match status" value="1"/>
</dbReference>
<keyword evidence="15" id="KW-0904">Protein phosphatase</keyword>
<proteinExistence type="predicted"/>
<comment type="catalytic activity">
    <reaction evidence="1">
        <text>ATP + protein L-histidine = ADP + protein N-phospho-L-histidine.</text>
        <dbReference type="EC" id="2.7.13.3"/>
    </reaction>
</comment>
<dbReference type="GO" id="GO:0016301">
    <property type="term" value="F:kinase activity"/>
    <property type="evidence" value="ECO:0007669"/>
    <property type="project" value="UniProtKB-KW"/>
</dbReference>
<dbReference type="PRINTS" id="PR00344">
    <property type="entry name" value="BCTRLSENSOR"/>
</dbReference>
<organism evidence="26 27">
    <name type="scientific">Jatrophihabitans telluris</name>
    <dbReference type="NCBI Taxonomy" id="2038343"/>
    <lineage>
        <taxon>Bacteria</taxon>
        <taxon>Bacillati</taxon>
        <taxon>Actinomycetota</taxon>
        <taxon>Actinomycetes</taxon>
        <taxon>Jatrophihabitantales</taxon>
        <taxon>Jatrophihabitantaceae</taxon>
        <taxon>Jatrophihabitans</taxon>
    </lineage>
</organism>
<dbReference type="SMART" id="SM00387">
    <property type="entry name" value="HATPase_c"/>
    <property type="match status" value="1"/>
</dbReference>
<evidence type="ECO:0000256" key="6">
    <source>
        <dbReference type="ARBA" id="ARBA00022475"/>
    </source>
</evidence>
<keyword evidence="18" id="KW-0346">Stress response</keyword>
<keyword evidence="20" id="KW-0464">Manganese</keyword>
<dbReference type="EMBL" id="CP097332">
    <property type="protein sequence ID" value="UQX88505.1"/>
    <property type="molecule type" value="Genomic_DNA"/>
</dbReference>
<dbReference type="Pfam" id="PF02518">
    <property type="entry name" value="HATPase_c"/>
    <property type="match status" value="1"/>
</dbReference>
<evidence type="ECO:0000256" key="19">
    <source>
        <dbReference type="ARBA" id="ARBA00023026"/>
    </source>
</evidence>
<keyword evidence="9 23" id="KW-0812">Transmembrane</keyword>
<dbReference type="Gene3D" id="6.10.340.10">
    <property type="match status" value="1"/>
</dbReference>
<dbReference type="InterPro" id="IPR050980">
    <property type="entry name" value="2C_sensor_his_kinase"/>
</dbReference>
<dbReference type="Gene3D" id="1.10.287.130">
    <property type="match status" value="1"/>
</dbReference>
<evidence type="ECO:0000256" key="5">
    <source>
        <dbReference type="ARBA" id="ARBA00012438"/>
    </source>
</evidence>
<evidence type="ECO:0000256" key="21">
    <source>
        <dbReference type="ARBA" id="ARBA00040454"/>
    </source>
</evidence>
<protein>
    <recommendedName>
        <fullName evidence="21">Signal transduction histidine-protein kinase/phosphatase MprB</fullName>
        <ecNumber evidence="5">2.7.13.3</ecNumber>
    </recommendedName>
    <alternativeName>
        <fullName evidence="22">Mycobacterial persistence regulator B</fullName>
    </alternativeName>
</protein>
<keyword evidence="13" id="KW-0067">ATP-binding</keyword>
<keyword evidence="23" id="KW-0472">Membrane</keyword>
<dbReference type="InterPro" id="IPR003661">
    <property type="entry name" value="HisK_dim/P_dom"/>
</dbReference>
<evidence type="ECO:0000256" key="10">
    <source>
        <dbReference type="ARBA" id="ARBA00022741"/>
    </source>
</evidence>
<evidence type="ECO:0000259" key="25">
    <source>
        <dbReference type="PROSITE" id="PS50885"/>
    </source>
</evidence>
<sequence>MIDPRPPASTRRFATRGSLAQRISLLAVAVAVITALLAGLLAIGLVSSANQTSARKRLARLADLAQTTVADTGTRAAQRRALRALPGVNVQWALLDGQGGVLAASAPLARKSVTASDIGGLTSSGSLSLTRSVAGSTVLVEGRRLPAGGALLLAQRRADATRADDRIIRRIELALVVGVVIAIALGLVVAYRIARPLKRTAAAAHALALGHRDVHVGTQGPSEVAEVGHAVNTLAVALSHSEARQREFLLSVSHDLRTPLTAITGYAESLADGVVPASEAPHVGAIMLTEAQRLNRLVSDLLDLARLDAQEFRIDLGQVDVCELARAAGAVWADRCAGVGVRFSAELPAGSLFVQTDASRLRQVLDGLFDNALRVTPAGAWIVLAVRAESAGPLTAWVVAEVRDGGPGLAEEDLPVAFDRSVLYERYRGQRQVGTGLGLTIVHGLVSRLGGVIEAGHAPEGGARFTVRLPAPPSLPGPDR</sequence>
<dbReference type="RefSeq" id="WP_249772070.1">
    <property type="nucleotide sequence ID" value="NZ_CP097332.1"/>
</dbReference>
<comment type="cofactor">
    <cofactor evidence="3">
        <name>Mg(2+)</name>
        <dbReference type="ChEBI" id="CHEBI:18420"/>
    </cofactor>
</comment>
<evidence type="ECO:0000256" key="11">
    <source>
        <dbReference type="ARBA" id="ARBA00022777"/>
    </source>
</evidence>
<evidence type="ECO:0000256" key="7">
    <source>
        <dbReference type="ARBA" id="ARBA00022553"/>
    </source>
</evidence>
<evidence type="ECO:0000256" key="12">
    <source>
        <dbReference type="ARBA" id="ARBA00022801"/>
    </source>
</evidence>
<feature type="transmembrane region" description="Helical" evidence="23">
    <location>
        <begin position="171"/>
        <end position="191"/>
    </location>
</feature>
<name>A0ABY4QYB8_9ACTN</name>
<accession>A0ABY4QYB8</accession>
<keyword evidence="19" id="KW-0843">Virulence</keyword>
<dbReference type="InterPro" id="IPR003660">
    <property type="entry name" value="HAMP_dom"/>
</dbReference>
<keyword evidence="6" id="KW-1003">Cell membrane</keyword>
<evidence type="ECO:0000256" key="4">
    <source>
        <dbReference type="ARBA" id="ARBA00004651"/>
    </source>
</evidence>
<evidence type="ECO:0000256" key="8">
    <source>
        <dbReference type="ARBA" id="ARBA00022679"/>
    </source>
</evidence>
<dbReference type="InterPro" id="IPR003594">
    <property type="entry name" value="HATPase_dom"/>
</dbReference>
<dbReference type="CDD" id="cd00082">
    <property type="entry name" value="HisKA"/>
    <property type="match status" value="1"/>
</dbReference>
<evidence type="ECO:0000256" key="15">
    <source>
        <dbReference type="ARBA" id="ARBA00022912"/>
    </source>
</evidence>
<dbReference type="PROSITE" id="PS50885">
    <property type="entry name" value="HAMP"/>
    <property type="match status" value="1"/>
</dbReference>
<evidence type="ECO:0000313" key="26">
    <source>
        <dbReference type="EMBL" id="UQX88505.1"/>
    </source>
</evidence>
<gene>
    <name evidence="26" type="ORF">M6D93_00525</name>
</gene>
<dbReference type="InterPro" id="IPR005467">
    <property type="entry name" value="His_kinase_dom"/>
</dbReference>
<dbReference type="Pfam" id="PF00512">
    <property type="entry name" value="HisKA"/>
    <property type="match status" value="1"/>
</dbReference>
<keyword evidence="14" id="KW-0460">Magnesium</keyword>
<dbReference type="SUPFAM" id="SSF55874">
    <property type="entry name" value="ATPase domain of HSP90 chaperone/DNA topoisomerase II/histidine kinase"/>
    <property type="match status" value="1"/>
</dbReference>
<keyword evidence="16 23" id="KW-1133">Transmembrane helix</keyword>
<keyword evidence="12" id="KW-0378">Hydrolase</keyword>
<evidence type="ECO:0000256" key="20">
    <source>
        <dbReference type="ARBA" id="ARBA00023211"/>
    </source>
</evidence>
<feature type="domain" description="Histidine kinase" evidence="24">
    <location>
        <begin position="251"/>
        <end position="473"/>
    </location>
</feature>
<comment type="subcellular location">
    <subcellularLocation>
        <location evidence="4">Cell membrane</location>
        <topology evidence="4">Multi-pass membrane protein</topology>
    </subcellularLocation>
</comment>
<dbReference type="InterPro" id="IPR004358">
    <property type="entry name" value="Sig_transdc_His_kin-like_C"/>
</dbReference>
<dbReference type="EC" id="2.7.13.3" evidence="5"/>
<evidence type="ECO:0000256" key="18">
    <source>
        <dbReference type="ARBA" id="ARBA00023016"/>
    </source>
</evidence>
<evidence type="ECO:0000256" key="3">
    <source>
        <dbReference type="ARBA" id="ARBA00001946"/>
    </source>
</evidence>
<evidence type="ECO:0000256" key="14">
    <source>
        <dbReference type="ARBA" id="ARBA00022842"/>
    </source>
</evidence>
<dbReference type="InterPro" id="IPR036097">
    <property type="entry name" value="HisK_dim/P_sf"/>
</dbReference>
<evidence type="ECO:0000256" key="17">
    <source>
        <dbReference type="ARBA" id="ARBA00023012"/>
    </source>
</evidence>
<evidence type="ECO:0000256" key="2">
    <source>
        <dbReference type="ARBA" id="ARBA00001936"/>
    </source>
</evidence>